<protein>
    <recommendedName>
        <fullName evidence="6">DNA replication and repair protein RecF</fullName>
    </recommendedName>
</protein>
<evidence type="ECO:0000259" key="7">
    <source>
        <dbReference type="Pfam" id="PF02463"/>
    </source>
</evidence>
<dbReference type="PANTHER" id="PTHR32182:SF0">
    <property type="entry name" value="DNA REPLICATION AND REPAIR PROTEIN RECF"/>
    <property type="match status" value="1"/>
</dbReference>
<evidence type="ECO:0000256" key="4">
    <source>
        <dbReference type="ARBA" id="ARBA00022840"/>
    </source>
</evidence>
<keyword evidence="5 6" id="KW-0238">DNA-binding</keyword>
<keyword evidence="6" id="KW-0227">DNA damage</keyword>
<evidence type="ECO:0000313" key="9">
    <source>
        <dbReference type="Proteomes" id="UP000269410"/>
    </source>
</evidence>
<feature type="domain" description="RecF/RecN/SMC N-terminal" evidence="7">
    <location>
        <begin position="3"/>
        <end position="353"/>
    </location>
</feature>
<sequence length="371" mass="42976">MPIKSLYLKNFRNFKHLLLEFDQKVNLIQAPNGAGKTNILESIYLSVYGKSFRPVSTYKDFFHSGLAIESAEYKDVLIKIERSDFSTQETVINWNNSSFSKTVYYLNEKTNIKRIYNLYPVILFAPNSVNLVSEDPSGRRDDLDQYLSIHISGYSRVLNSYNQSLKNRNTLLKSIREGIAKQSELEFWDKKIAHENCAIFELRREFFNKLNNYGSIYFSRIVVHESLKDKSFSVVYKPSVQPKAGVEYSKLILQKFLENREKEIKAGTTLYGVHRDDYTFLVDDFDLRYIGSRGQQRVAAFIFKIIQISYLINENNIHPVFLVDDILSELDARNKEILISIIKDLETQTIITSPGGVGTDLFDNFRLINLS</sequence>
<dbReference type="AlphaFoldDB" id="A0A3M0Z170"/>
<dbReference type="GO" id="GO:0006260">
    <property type="term" value="P:DNA replication"/>
    <property type="evidence" value="ECO:0007669"/>
    <property type="project" value="UniProtKB-UniRule"/>
</dbReference>
<dbReference type="GO" id="GO:0003697">
    <property type="term" value="F:single-stranded DNA binding"/>
    <property type="evidence" value="ECO:0007669"/>
    <property type="project" value="UniProtKB-UniRule"/>
</dbReference>
<keyword evidence="6" id="KW-0234">DNA repair</keyword>
<keyword evidence="6" id="KW-0742">SOS response</keyword>
<dbReference type="InterPro" id="IPR027417">
    <property type="entry name" value="P-loop_NTPase"/>
</dbReference>
<evidence type="ECO:0000313" key="8">
    <source>
        <dbReference type="EMBL" id="RMD77514.1"/>
    </source>
</evidence>
<evidence type="ECO:0000256" key="3">
    <source>
        <dbReference type="ARBA" id="ARBA00022741"/>
    </source>
</evidence>
<dbReference type="GO" id="GO:0005524">
    <property type="term" value="F:ATP binding"/>
    <property type="evidence" value="ECO:0007669"/>
    <property type="project" value="UniProtKB-UniRule"/>
</dbReference>
<dbReference type="Pfam" id="PF02463">
    <property type="entry name" value="SMC_N"/>
    <property type="match status" value="1"/>
</dbReference>
<comment type="caution">
    <text evidence="8">The sequence shown here is derived from an EMBL/GenBank/DDBJ whole genome shotgun (WGS) entry which is preliminary data.</text>
</comment>
<dbReference type="SUPFAM" id="SSF52540">
    <property type="entry name" value="P-loop containing nucleoside triphosphate hydrolases"/>
    <property type="match status" value="1"/>
</dbReference>
<dbReference type="GO" id="GO:0006302">
    <property type="term" value="P:double-strand break repair"/>
    <property type="evidence" value="ECO:0007669"/>
    <property type="project" value="TreeGrafter"/>
</dbReference>
<accession>A0A3M0Z170</accession>
<dbReference type="PANTHER" id="PTHR32182">
    <property type="entry name" value="DNA REPLICATION AND REPAIR PROTEIN RECF"/>
    <property type="match status" value="1"/>
</dbReference>
<proteinExistence type="inferred from homology"/>
<gene>
    <name evidence="6 8" type="primary">recF</name>
    <name evidence="8" type="ORF">D6810_00730</name>
</gene>
<dbReference type="Gene3D" id="3.40.50.300">
    <property type="entry name" value="P-loop containing nucleotide triphosphate hydrolases"/>
    <property type="match status" value="1"/>
</dbReference>
<dbReference type="GO" id="GO:0009432">
    <property type="term" value="P:SOS response"/>
    <property type="evidence" value="ECO:0007669"/>
    <property type="project" value="UniProtKB-UniRule"/>
</dbReference>
<evidence type="ECO:0000256" key="1">
    <source>
        <dbReference type="ARBA" id="ARBA00022490"/>
    </source>
</evidence>
<name>A0A3M0Z170_9BACT</name>
<dbReference type="GO" id="GO:0000731">
    <property type="term" value="P:DNA synthesis involved in DNA repair"/>
    <property type="evidence" value="ECO:0007669"/>
    <property type="project" value="TreeGrafter"/>
</dbReference>
<dbReference type="InterPro" id="IPR003395">
    <property type="entry name" value="RecF/RecN/SMC_N"/>
</dbReference>
<comment type="subcellular location">
    <subcellularLocation>
        <location evidence="6">Cytoplasm</location>
    </subcellularLocation>
</comment>
<keyword evidence="2 6" id="KW-0235">DNA replication</keyword>
<evidence type="ECO:0000256" key="6">
    <source>
        <dbReference type="HAMAP-Rule" id="MF_00365"/>
    </source>
</evidence>
<keyword evidence="1 6" id="KW-0963">Cytoplasm</keyword>
<dbReference type="InterPro" id="IPR042174">
    <property type="entry name" value="RecF_2"/>
</dbReference>
<comment type="similarity">
    <text evidence="6">Belongs to the RecF family.</text>
</comment>
<dbReference type="HAMAP" id="MF_00365">
    <property type="entry name" value="RecF"/>
    <property type="match status" value="1"/>
</dbReference>
<comment type="function">
    <text evidence="6">The RecF protein is involved in DNA metabolism; it is required for DNA replication and normal SOS inducibility. RecF binds preferentially to single-stranded, linear DNA. It also seems to bind ATP.</text>
</comment>
<keyword evidence="3 6" id="KW-0547">Nucleotide-binding</keyword>
<dbReference type="EMBL" id="RFKV01000025">
    <property type="protein sequence ID" value="RMD77514.1"/>
    <property type="molecule type" value="Genomic_DNA"/>
</dbReference>
<reference evidence="8 9" key="1">
    <citation type="submission" date="2018-10" db="EMBL/GenBank/DDBJ databases">
        <title>Thermophilic Lithotrophy and Phototrophy in an Intertidal, Iron-rich, Geothermal Spring.</title>
        <authorList>
            <person name="Ward L.M."/>
            <person name="Idei A."/>
            <person name="Nakagawa M."/>
            <person name="Ueno Y."/>
            <person name="Fischer W."/>
            <person name="Mcglynn S.E."/>
        </authorList>
    </citation>
    <scope>NUCLEOTIDE SEQUENCE [LARGE SCALE GENOMIC DNA]</scope>
    <source>
        <strain evidence="8">J137</strain>
    </source>
</reference>
<dbReference type="InterPro" id="IPR001238">
    <property type="entry name" value="DNA-binding_RecF"/>
</dbReference>
<evidence type="ECO:0000256" key="2">
    <source>
        <dbReference type="ARBA" id="ARBA00022705"/>
    </source>
</evidence>
<organism evidence="8 9">
    <name type="scientific">Candidatus Dojkabacteria bacterium</name>
    <dbReference type="NCBI Taxonomy" id="2099670"/>
    <lineage>
        <taxon>Bacteria</taxon>
        <taxon>Candidatus Dojkabacteria</taxon>
    </lineage>
</organism>
<dbReference type="GO" id="GO:0005737">
    <property type="term" value="C:cytoplasm"/>
    <property type="evidence" value="ECO:0007669"/>
    <property type="project" value="UniProtKB-SubCell"/>
</dbReference>
<comment type="caution">
    <text evidence="6">Lacks conserved residue(s) required for the propagation of feature annotation.</text>
</comment>
<keyword evidence="4 6" id="KW-0067">ATP-binding</keyword>
<dbReference type="NCBIfam" id="TIGR00611">
    <property type="entry name" value="recf"/>
    <property type="match status" value="1"/>
</dbReference>
<dbReference type="Gene3D" id="1.20.1050.90">
    <property type="entry name" value="RecF/RecN/SMC, N-terminal domain"/>
    <property type="match status" value="1"/>
</dbReference>
<dbReference type="Proteomes" id="UP000269410">
    <property type="component" value="Unassembled WGS sequence"/>
</dbReference>
<evidence type="ECO:0000256" key="5">
    <source>
        <dbReference type="ARBA" id="ARBA00023125"/>
    </source>
</evidence>